<evidence type="ECO:0000259" key="3">
    <source>
        <dbReference type="Pfam" id="PF00294"/>
    </source>
</evidence>
<feature type="domain" description="Carbohydrate kinase PfkB" evidence="3">
    <location>
        <begin position="6"/>
        <end position="303"/>
    </location>
</feature>
<accession>A0A934Q6N5</accession>
<organism evidence="4 5">
    <name type="scientific">Leucobacter chromiisoli</name>
    <dbReference type="NCBI Taxonomy" id="2796471"/>
    <lineage>
        <taxon>Bacteria</taxon>
        <taxon>Bacillati</taxon>
        <taxon>Actinomycetota</taxon>
        <taxon>Actinomycetes</taxon>
        <taxon>Micrococcales</taxon>
        <taxon>Microbacteriaceae</taxon>
        <taxon>Leucobacter</taxon>
    </lineage>
</organism>
<proteinExistence type="predicted"/>
<dbReference type="InterPro" id="IPR002139">
    <property type="entry name" value="Ribo/fructo_kinase"/>
</dbReference>
<dbReference type="SUPFAM" id="SSF53613">
    <property type="entry name" value="Ribokinase-like"/>
    <property type="match status" value="1"/>
</dbReference>
<dbReference type="InterPro" id="IPR011611">
    <property type="entry name" value="PfkB_dom"/>
</dbReference>
<dbReference type="AlphaFoldDB" id="A0A934Q6N5"/>
<sequence length="323" mass="33437">MTPPSVVTIGIHIVDILGHPVAAVPEGQGIAFLDEIRMTPAGTCAATAMGLARLGIPVATLGYVGDDDLGSWLRGRLAEEGVDVSGLRTSDRSPTSATMLPIRPNGERPALHVRGANSLVDEELIDWDALGGASHLHVGGTSLLPLLDGEATARVLERARGLGMTTSLDLIFDPAADYERLLGPCYEHLDYFLPNEEDALAISRATDRGDAAAWFLDRGVGAVAVTLGADGAAYAARGADAGTVEEFRVPAFDVEVVDTTGCGDAFSAGFIAALVEGHGAREAVELGVACGSLVATGLGSDAGLTDRNALLRFVRTAARRPEA</sequence>
<dbReference type="PANTHER" id="PTHR10584">
    <property type="entry name" value="SUGAR KINASE"/>
    <property type="match status" value="1"/>
</dbReference>
<name>A0A934Q6N5_9MICO</name>
<gene>
    <name evidence="4" type="ORF">JD276_05090</name>
</gene>
<evidence type="ECO:0000256" key="2">
    <source>
        <dbReference type="ARBA" id="ARBA00022777"/>
    </source>
</evidence>
<dbReference type="GO" id="GO:0006796">
    <property type="term" value="P:phosphate-containing compound metabolic process"/>
    <property type="evidence" value="ECO:0007669"/>
    <property type="project" value="UniProtKB-ARBA"/>
</dbReference>
<dbReference type="GO" id="GO:0005829">
    <property type="term" value="C:cytosol"/>
    <property type="evidence" value="ECO:0007669"/>
    <property type="project" value="TreeGrafter"/>
</dbReference>
<dbReference type="Pfam" id="PF00294">
    <property type="entry name" value="PfkB"/>
    <property type="match status" value="1"/>
</dbReference>
<evidence type="ECO:0000313" key="5">
    <source>
        <dbReference type="Proteomes" id="UP000608530"/>
    </source>
</evidence>
<dbReference type="CDD" id="cd01166">
    <property type="entry name" value="KdgK"/>
    <property type="match status" value="1"/>
</dbReference>
<dbReference type="PRINTS" id="PR00990">
    <property type="entry name" value="RIBOKINASE"/>
</dbReference>
<dbReference type="EMBL" id="JAEHOH010000006">
    <property type="protein sequence ID" value="MBK0418408.1"/>
    <property type="molecule type" value="Genomic_DNA"/>
</dbReference>
<dbReference type="GO" id="GO:0016301">
    <property type="term" value="F:kinase activity"/>
    <property type="evidence" value="ECO:0007669"/>
    <property type="project" value="UniProtKB-KW"/>
</dbReference>
<comment type="caution">
    <text evidence="4">The sequence shown here is derived from an EMBL/GenBank/DDBJ whole genome shotgun (WGS) entry which is preliminary data.</text>
</comment>
<dbReference type="RefSeq" id="WP_200114523.1">
    <property type="nucleotide sequence ID" value="NZ_JAEHOH010000006.1"/>
</dbReference>
<keyword evidence="2 4" id="KW-0418">Kinase</keyword>
<dbReference type="Proteomes" id="UP000608530">
    <property type="component" value="Unassembled WGS sequence"/>
</dbReference>
<evidence type="ECO:0000256" key="1">
    <source>
        <dbReference type="ARBA" id="ARBA00022679"/>
    </source>
</evidence>
<keyword evidence="5" id="KW-1185">Reference proteome</keyword>
<dbReference type="InterPro" id="IPR029056">
    <property type="entry name" value="Ribokinase-like"/>
</dbReference>
<protein>
    <submittedName>
        <fullName evidence="4">Sugar kinase</fullName>
    </submittedName>
</protein>
<reference evidence="4" key="1">
    <citation type="submission" date="2020-12" db="EMBL/GenBank/DDBJ databases">
        <title>Leucobacter sp. CAS1, isolated from Chromium sludge.</title>
        <authorList>
            <person name="Xu Z."/>
        </authorList>
    </citation>
    <scope>NUCLEOTIDE SEQUENCE</scope>
    <source>
        <strain evidence="4">CSA1</strain>
    </source>
</reference>
<evidence type="ECO:0000313" key="4">
    <source>
        <dbReference type="EMBL" id="MBK0418408.1"/>
    </source>
</evidence>
<dbReference type="Gene3D" id="3.40.1190.20">
    <property type="match status" value="1"/>
</dbReference>
<dbReference type="PANTHER" id="PTHR10584:SF166">
    <property type="entry name" value="RIBOKINASE"/>
    <property type="match status" value="1"/>
</dbReference>
<keyword evidence="1" id="KW-0808">Transferase</keyword>